<protein>
    <submittedName>
        <fullName evidence="8">PqiA protein</fullName>
    </submittedName>
</protein>
<keyword evidence="5 7" id="KW-1133">Transmembrane helix</keyword>
<feature type="transmembrane region" description="Helical" evidence="7">
    <location>
        <begin position="271"/>
        <end position="293"/>
    </location>
</feature>
<dbReference type="InterPro" id="IPR051800">
    <property type="entry name" value="PqiA-PqiB_transport"/>
</dbReference>
<keyword evidence="4 7" id="KW-0812">Transmembrane</keyword>
<dbReference type="Proteomes" id="UP000238949">
    <property type="component" value="Unassembled WGS sequence"/>
</dbReference>
<comment type="caution">
    <text evidence="8">The sequence shown here is derived from an EMBL/GenBank/DDBJ whole genome shotgun (WGS) entry which is preliminary data.</text>
</comment>
<evidence type="ECO:0000256" key="6">
    <source>
        <dbReference type="ARBA" id="ARBA00023136"/>
    </source>
</evidence>
<keyword evidence="2" id="KW-1003">Cell membrane</keyword>
<evidence type="ECO:0000256" key="5">
    <source>
        <dbReference type="ARBA" id="ARBA00022989"/>
    </source>
</evidence>
<feature type="transmembrane region" description="Helical" evidence="7">
    <location>
        <begin position="314"/>
        <end position="336"/>
    </location>
</feature>
<feature type="transmembrane region" description="Helical" evidence="7">
    <location>
        <begin position="141"/>
        <end position="162"/>
    </location>
</feature>
<gene>
    <name evidence="8" type="ORF">C6Y40_04055</name>
</gene>
<evidence type="ECO:0000256" key="3">
    <source>
        <dbReference type="ARBA" id="ARBA00022519"/>
    </source>
</evidence>
<name>A0A2S9VEI7_9ALTE</name>
<feature type="transmembrane region" description="Helical" evidence="7">
    <location>
        <begin position="168"/>
        <end position="191"/>
    </location>
</feature>
<dbReference type="PANTHER" id="PTHR30462">
    <property type="entry name" value="INTERMEMBRANE TRANSPORT PROTEIN PQIB-RELATED"/>
    <property type="match status" value="1"/>
</dbReference>
<dbReference type="PANTHER" id="PTHR30462:SF3">
    <property type="entry name" value="INTERMEMBRANE TRANSPORT PROTEIN PQIA"/>
    <property type="match status" value="1"/>
</dbReference>
<evidence type="ECO:0000256" key="2">
    <source>
        <dbReference type="ARBA" id="ARBA00022475"/>
    </source>
</evidence>
<evidence type="ECO:0000256" key="4">
    <source>
        <dbReference type="ARBA" id="ARBA00022692"/>
    </source>
</evidence>
<evidence type="ECO:0000313" key="8">
    <source>
        <dbReference type="EMBL" id="PRO74868.1"/>
    </source>
</evidence>
<feature type="transmembrane region" description="Helical" evidence="7">
    <location>
        <begin position="50"/>
        <end position="74"/>
    </location>
</feature>
<sequence length="381" mass="42068">MSAPPLCNITCPQCEANVNVPALQNKQRAVCPRCGYTLSIYHRNDMPASLALSLSAMIFLVLSLPFNFLSFRANGQQNSIDLPGGLNVLVEQDYVTLAVITGMATLVLPGLVLTGLIILLSCRLLTTPSPWMKTLLRWVEWLMPWSMAEIFLLGTLVSLIKITSLADIAIGLSFYAFVLFSVCMSAALFYFDDTRLKLWLHNGELPQVTPLTPHVASLSIQRTWALLFTALILYIPANALPIMSTELFGSSEPNTIMGGVISLWESGSYPVAMVIFVASIVIPVAKLVVLARLTYAVQFKELTNPGRQIRYYRFIEFIGRWSMIDVFVVAILVALIQLGSTLAIHPGPAALAFCALVFITMLAAMTFDSRLIWQQRKDSDL</sequence>
<dbReference type="Pfam" id="PF04403">
    <property type="entry name" value="PqiA"/>
    <property type="match status" value="2"/>
</dbReference>
<organism evidence="8 9">
    <name type="scientific">Alteromonas alba</name>
    <dbReference type="NCBI Taxonomy" id="2079529"/>
    <lineage>
        <taxon>Bacteria</taxon>
        <taxon>Pseudomonadati</taxon>
        <taxon>Pseudomonadota</taxon>
        <taxon>Gammaproteobacteria</taxon>
        <taxon>Alteromonadales</taxon>
        <taxon>Alteromonadaceae</taxon>
        <taxon>Alteromonas/Salinimonas group</taxon>
        <taxon>Alteromonas</taxon>
    </lineage>
</organism>
<dbReference type="RefSeq" id="WP_105933464.1">
    <property type="nucleotide sequence ID" value="NZ_PVNP01000032.1"/>
</dbReference>
<comment type="subcellular location">
    <subcellularLocation>
        <location evidence="1">Cell inner membrane</location>
    </subcellularLocation>
</comment>
<dbReference type="GO" id="GO:0005886">
    <property type="term" value="C:plasma membrane"/>
    <property type="evidence" value="ECO:0007669"/>
    <property type="project" value="UniProtKB-SubCell"/>
</dbReference>
<keyword evidence="9" id="KW-1185">Reference proteome</keyword>
<proteinExistence type="predicted"/>
<keyword evidence="3" id="KW-0997">Cell inner membrane</keyword>
<dbReference type="InterPro" id="IPR007498">
    <property type="entry name" value="PqiA-like"/>
</dbReference>
<feature type="transmembrane region" description="Helical" evidence="7">
    <location>
        <begin position="224"/>
        <end position="243"/>
    </location>
</feature>
<dbReference type="OrthoDB" id="9800207at2"/>
<feature type="transmembrane region" description="Helical" evidence="7">
    <location>
        <begin position="94"/>
        <end position="120"/>
    </location>
</feature>
<reference evidence="9" key="1">
    <citation type="journal article" date="2020" name="Int. J. Syst. Evol. Microbiol.">
        <title>Alteromonas alba sp. nov., a marine bacterium isolated from the seawater of the West Pacific Ocean.</title>
        <authorList>
            <person name="Sun C."/>
            <person name="Wu Y.-H."/>
            <person name="Xamxidin M."/>
            <person name="Cheng H."/>
            <person name="Xu X.-W."/>
        </authorList>
    </citation>
    <scope>NUCLEOTIDE SEQUENCE [LARGE SCALE GENOMIC DNA]</scope>
    <source>
        <strain evidence="9">190</strain>
    </source>
</reference>
<dbReference type="EMBL" id="PVNP01000032">
    <property type="protein sequence ID" value="PRO74868.1"/>
    <property type="molecule type" value="Genomic_DNA"/>
</dbReference>
<dbReference type="AlphaFoldDB" id="A0A2S9VEI7"/>
<keyword evidence="6 7" id="KW-0472">Membrane</keyword>
<feature type="transmembrane region" description="Helical" evidence="7">
    <location>
        <begin position="348"/>
        <end position="367"/>
    </location>
</feature>
<dbReference type="Gene3D" id="2.20.28.160">
    <property type="match status" value="1"/>
</dbReference>
<evidence type="ECO:0000256" key="1">
    <source>
        <dbReference type="ARBA" id="ARBA00004533"/>
    </source>
</evidence>
<evidence type="ECO:0000256" key="7">
    <source>
        <dbReference type="SAM" id="Phobius"/>
    </source>
</evidence>
<accession>A0A2S9VEI7</accession>
<evidence type="ECO:0000313" key="9">
    <source>
        <dbReference type="Proteomes" id="UP000238949"/>
    </source>
</evidence>